<protein>
    <submittedName>
        <fullName evidence="6">DNA-binding transcriptional regulator, LysR family</fullName>
    </submittedName>
</protein>
<dbReference type="GO" id="GO:0003677">
    <property type="term" value="F:DNA binding"/>
    <property type="evidence" value="ECO:0007669"/>
    <property type="project" value="UniProtKB-KW"/>
</dbReference>
<dbReference type="STRING" id="418495.SAMN05216215_104178"/>
<evidence type="ECO:0000256" key="2">
    <source>
        <dbReference type="ARBA" id="ARBA00023015"/>
    </source>
</evidence>
<dbReference type="PANTHER" id="PTHR30346:SF0">
    <property type="entry name" value="HCA OPERON TRANSCRIPTIONAL ACTIVATOR HCAR"/>
    <property type="match status" value="1"/>
</dbReference>
<dbReference type="EMBL" id="FNOK01000041">
    <property type="protein sequence ID" value="SDY98745.1"/>
    <property type="molecule type" value="Genomic_DNA"/>
</dbReference>
<dbReference type="OrthoDB" id="3176554at2"/>
<proteinExistence type="inferred from homology"/>
<dbReference type="RefSeq" id="WP_093273184.1">
    <property type="nucleotide sequence ID" value="NZ_FNOK01000041.1"/>
</dbReference>
<evidence type="ECO:0000313" key="7">
    <source>
        <dbReference type="Proteomes" id="UP000199529"/>
    </source>
</evidence>
<dbReference type="Gene3D" id="3.40.190.10">
    <property type="entry name" value="Periplasmic binding protein-like II"/>
    <property type="match status" value="2"/>
</dbReference>
<dbReference type="Pfam" id="PF03466">
    <property type="entry name" value="LysR_substrate"/>
    <property type="match status" value="1"/>
</dbReference>
<organism evidence="6 7">
    <name type="scientific">Saccharopolyspora shandongensis</name>
    <dbReference type="NCBI Taxonomy" id="418495"/>
    <lineage>
        <taxon>Bacteria</taxon>
        <taxon>Bacillati</taxon>
        <taxon>Actinomycetota</taxon>
        <taxon>Actinomycetes</taxon>
        <taxon>Pseudonocardiales</taxon>
        <taxon>Pseudonocardiaceae</taxon>
        <taxon>Saccharopolyspora</taxon>
    </lineage>
</organism>
<dbReference type="FunFam" id="1.10.10.10:FF:000001">
    <property type="entry name" value="LysR family transcriptional regulator"/>
    <property type="match status" value="1"/>
</dbReference>
<keyword evidence="4" id="KW-0804">Transcription</keyword>
<evidence type="ECO:0000256" key="1">
    <source>
        <dbReference type="ARBA" id="ARBA00009437"/>
    </source>
</evidence>
<accession>A0A1H3PD57</accession>
<evidence type="ECO:0000313" key="6">
    <source>
        <dbReference type="EMBL" id="SDY98745.1"/>
    </source>
</evidence>
<keyword evidence="2" id="KW-0805">Transcription regulation</keyword>
<dbReference type="PANTHER" id="PTHR30346">
    <property type="entry name" value="TRANSCRIPTIONAL DUAL REGULATOR HCAR-RELATED"/>
    <property type="match status" value="1"/>
</dbReference>
<dbReference type="Gene3D" id="1.10.10.10">
    <property type="entry name" value="Winged helix-like DNA-binding domain superfamily/Winged helix DNA-binding domain"/>
    <property type="match status" value="1"/>
</dbReference>
<sequence length="314" mass="33540">MEIRQLQYFVAVAEEGGFGRAAERLNIVQPAVSQLVRRLERELGVQLFDRSTRQIRITSAGERLLPEAKAVLAAASRVLAVAGEIKIGTEGVLRLGTGRAPDPRVDAAVDDLVVAAPRLRVRIVKSGLADRLAAVRSGELDAALVRAMSSAAGLELVPLWTDPVYAVVPARHPLADEDVLRLEQLAELPLRLAPRDANPPFHDLINAALRDAGVEPPAGPPFTHLQGTFADIATDPTASWTAFYRAGDLPPARHVAIRPLAGVEITTSLVVPPGPAGPALRMLLDGFRRITFPGVDRAGRRSAAPSRSAGPSRR</sequence>
<dbReference type="InterPro" id="IPR036388">
    <property type="entry name" value="WH-like_DNA-bd_sf"/>
</dbReference>
<keyword evidence="7" id="KW-1185">Reference proteome</keyword>
<evidence type="ECO:0000256" key="4">
    <source>
        <dbReference type="ARBA" id="ARBA00023163"/>
    </source>
</evidence>
<dbReference type="Proteomes" id="UP000199529">
    <property type="component" value="Unassembled WGS sequence"/>
</dbReference>
<dbReference type="InterPro" id="IPR000847">
    <property type="entry name" value="LysR_HTH_N"/>
</dbReference>
<reference evidence="7" key="1">
    <citation type="submission" date="2016-10" db="EMBL/GenBank/DDBJ databases">
        <authorList>
            <person name="Varghese N."/>
            <person name="Submissions S."/>
        </authorList>
    </citation>
    <scope>NUCLEOTIDE SEQUENCE [LARGE SCALE GENOMIC DNA]</scope>
    <source>
        <strain evidence="7">CGMCC 4.3530</strain>
    </source>
</reference>
<evidence type="ECO:0000256" key="3">
    <source>
        <dbReference type="ARBA" id="ARBA00023125"/>
    </source>
</evidence>
<dbReference type="InterPro" id="IPR036390">
    <property type="entry name" value="WH_DNA-bd_sf"/>
</dbReference>
<dbReference type="SUPFAM" id="SSF46785">
    <property type="entry name" value="Winged helix' DNA-binding domain"/>
    <property type="match status" value="1"/>
</dbReference>
<evidence type="ECO:0000259" key="5">
    <source>
        <dbReference type="PROSITE" id="PS50931"/>
    </source>
</evidence>
<dbReference type="GO" id="GO:0032993">
    <property type="term" value="C:protein-DNA complex"/>
    <property type="evidence" value="ECO:0007669"/>
    <property type="project" value="TreeGrafter"/>
</dbReference>
<dbReference type="CDD" id="cd08414">
    <property type="entry name" value="PBP2_LTTR_aromatics_like"/>
    <property type="match status" value="1"/>
</dbReference>
<dbReference type="PROSITE" id="PS50931">
    <property type="entry name" value="HTH_LYSR"/>
    <property type="match status" value="1"/>
</dbReference>
<feature type="domain" description="HTH lysR-type" evidence="5">
    <location>
        <begin position="1"/>
        <end position="58"/>
    </location>
</feature>
<dbReference type="AlphaFoldDB" id="A0A1H3PD57"/>
<comment type="similarity">
    <text evidence="1">Belongs to the LysR transcriptional regulatory family.</text>
</comment>
<dbReference type="PRINTS" id="PR00039">
    <property type="entry name" value="HTHLYSR"/>
</dbReference>
<dbReference type="GO" id="GO:0003700">
    <property type="term" value="F:DNA-binding transcription factor activity"/>
    <property type="evidence" value="ECO:0007669"/>
    <property type="project" value="InterPro"/>
</dbReference>
<name>A0A1H3PD57_9PSEU</name>
<gene>
    <name evidence="6" type="ORF">SAMN05216215_104178</name>
</gene>
<dbReference type="SUPFAM" id="SSF53850">
    <property type="entry name" value="Periplasmic binding protein-like II"/>
    <property type="match status" value="1"/>
</dbReference>
<dbReference type="InterPro" id="IPR005119">
    <property type="entry name" value="LysR_subst-bd"/>
</dbReference>
<keyword evidence="3 6" id="KW-0238">DNA-binding</keyword>
<dbReference type="Pfam" id="PF00126">
    <property type="entry name" value="HTH_1"/>
    <property type="match status" value="1"/>
</dbReference>